<dbReference type="RefSeq" id="WP_013599275.1">
    <property type="nucleotide sequence ID" value="NC_015145.1"/>
</dbReference>
<organism evidence="1 2">
    <name type="scientific">Pseudarthrobacter phenanthrenivorans (strain DSM 18606 / JCM 16027 / LMG 23796 / Sphe3)</name>
    <name type="common">Arthrobacter phenanthrenivorans</name>
    <dbReference type="NCBI Taxonomy" id="930171"/>
    <lineage>
        <taxon>Bacteria</taxon>
        <taxon>Bacillati</taxon>
        <taxon>Actinomycetota</taxon>
        <taxon>Actinomycetes</taxon>
        <taxon>Micrococcales</taxon>
        <taxon>Micrococcaceae</taxon>
        <taxon>Pseudarthrobacter</taxon>
    </lineage>
</organism>
<reference evidence="1 2" key="1">
    <citation type="journal article" date="2011" name="Stand. Genomic Sci.">
        <title>Complete genome sequence of Arthrobacter phenanthrenivorans type strain (Sphe3).</title>
        <authorList>
            <person name="Kallimanis A."/>
            <person name="Labutti K.M."/>
            <person name="Lapidus A."/>
            <person name="Clum A."/>
            <person name="Lykidis A."/>
            <person name="Mavromatis K."/>
            <person name="Pagani I."/>
            <person name="Liolios K."/>
            <person name="Ivanova N."/>
            <person name="Goodwin L."/>
            <person name="Pitluck S."/>
            <person name="Chen A."/>
            <person name="Palaniappan K."/>
            <person name="Markowitz V."/>
            <person name="Bristow J."/>
            <person name="Velentzas A.D."/>
            <person name="Perisynakis A."/>
            <person name="Ouzounis C.C."/>
            <person name="Kyrpides N.C."/>
            <person name="Koukkou A.I."/>
            <person name="Drainas C."/>
        </authorList>
    </citation>
    <scope>NUCLEOTIDE SEQUENCE [LARGE SCALE GENOMIC DNA]</scope>
    <source>
        <strain evidence="2">DSM 18606 / JCM 16027 / LMG 23796 / Sphe3</strain>
    </source>
</reference>
<name>F0M5J9_PSEPM</name>
<dbReference type="Proteomes" id="UP000008639">
    <property type="component" value="Chromosome"/>
</dbReference>
<accession>F0M5J9</accession>
<dbReference type="STRING" id="930171.Asphe3_01120"/>
<dbReference type="KEGG" id="apn:Asphe3_01120"/>
<evidence type="ECO:0000313" key="1">
    <source>
        <dbReference type="EMBL" id="ADX71331.1"/>
    </source>
</evidence>
<gene>
    <name evidence="1" type="ordered locus">Asphe3_01120</name>
</gene>
<proteinExistence type="predicted"/>
<protein>
    <submittedName>
        <fullName evidence="1">Uncharacterized protein</fullName>
    </submittedName>
</protein>
<dbReference type="EMBL" id="CP002379">
    <property type="protein sequence ID" value="ADX71331.1"/>
    <property type="molecule type" value="Genomic_DNA"/>
</dbReference>
<evidence type="ECO:0000313" key="2">
    <source>
        <dbReference type="Proteomes" id="UP000008639"/>
    </source>
</evidence>
<dbReference type="OrthoDB" id="4955039at2"/>
<dbReference type="AlphaFoldDB" id="F0M5J9"/>
<sequence length="72" mass="8261">MSKFQYLEPGSRIEAWDKTGTRWQGTVDMADPDFGVIWIHTDVGERKLLDFHEHTILAALPVNLQPESLRPV</sequence>
<dbReference type="HOGENOM" id="CLU_2713639_0_0_11"/>